<proteinExistence type="predicted"/>
<dbReference type="Pfam" id="PF00128">
    <property type="entry name" value="Alpha-amylase"/>
    <property type="match status" value="1"/>
</dbReference>
<dbReference type="PANTHER" id="PTHR10357:SF179">
    <property type="entry name" value="NEUTRAL AND BASIC AMINO ACID TRANSPORT PROTEIN RBAT"/>
    <property type="match status" value="1"/>
</dbReference>
<dbReference type="EMBL" id="CAJVCH010536001">
    <property type="protein sequence ID" value="CAG7825375.1"/>
    <property type="molecule type" value="Genomic_DNA"/>
</dbReference>
<feature type="domain" description="Glycosyl hydrolase family 13 catalytic" evidence="1">
    <location>
        <begin position="27"/>
        <end position="112"/>
    </location>
</feature>
<dbReference type="AlphaFoldDB" id="A0A8J2PXA9"/>
<evidence type="ECO:0000259" key="1">
    <source>
        <dbReference type="Pfam" id="PF00128"/>
    </source>
</evidence>
<reference evidence="2" key="1">
    <citation type="submission" date="2021-06" db="EMBL/GenBank/DDBJ databases">
        <authorList>
            <person name="Hodson N. C."/>
            <person name="Mongue J. A."/>
            <person name="Jaron S. K."/>
        </authorList>
    </citation>
    <scope>NUCLEOTIDE SEQUENCE</scope>
</reference>
<protein>
    <recommendedName>
        <fullName evidence="1">Glycosyl hydrolase family 13 catalytic domain-containing protein</fullName>
    </recommendedName>
</protein>
<feature type="non-terminal residue" evidence="2">
    <location>
        <position position="118"/>
    </location>
</feature>
<organism evidence="2 3">
    <name type="scientific">Allacma fusca</name>
    <dbReference type="NCBI Taxonomy" id="39272"/>
    <lineage>
        <taxon>Eukaryota</taxon>
        <taxon>Metazoa</taxon>
        <taxon>Ecdysozoa</taxon>
        <taxon>Arthropoda</taxon>
        <taxon>Hexapoda</taxon>
        <taxon>Collembola</taxon>
        <taxon>Symphypleona</taxon>
        <taxon>Sminthuridae</taxon>
        <taxon>Allacma</taxon>
    </lineage>
</organism>
<dbReference type="OrthoDB" id="204980at2759"/>
<name>A0A8J2PXA9_9HEXA</name>
<dbReference type="PANTHER" id="PTHR10357">
    <property type="entry name" value="ALPHA-AMYLASE FAMILY MEMBER"/>
    <property type="match status" value="1"/>
</dbReference>
<gene>
    <name evidence="2" type="ORF">AFUS01_LOCUS35489</name>
</gene>
<accession>A0A8J2PXA9</accession>
<keyword evidence="3" id="KW-1185">Reference proteome</keyword>
<dbReference type="Proteomes" id="UP000708208">
    <property type="component" value="Unassembled WGS sequence"/>
</dbReference>
<sequence>GMKVILQFIPNHSSIQHECYSTPNEPGSAWSEVPVNEELWFLHQCTTGEPDLNYRNPSLIKEINGALQFWYSLGVDGFLLSEVSYLVEDLNKLNDQKAMINHPDNADVVKKILDFSGW</sequence>
<dbReference type="InterPro" id="IPR006047">
    <property type="entry name" value="GH13_cat_dom"/>
</dbReference>
<dbReference type="GO" id="GO:0005975">
    <property type="term" value="P:carbohydrate metabolic process"/>
    <property type="evidence" value="ECO:0007669"/>
    <property type="project" value="InterPro"/>
</dbReference>
<comment type="caution">
    <text evidence="2">The sequence shown here is derived from an EMBL/GenBank/DDBJ whole genome shotgun (WGS) entry which is preliminary data.</text>
</comment>
<evidence type="ECO:0000313" key="3">
    <source>
        <dbReference type="Proteomes" id="UP000708208"/>
    </source>
</evidence>
<evidence type="ECO:0000313" key="2">
    <source>
        <dbReference type="EMBL" id="CAG7825375.1"/>
    </source>
</evidence>